<evidence type="ECO:0000313" key="2">
    <source>
        <dbReference type="EMBL" id="SVC46508.1"/>
    </source>
</evidence>
<protein>
    <submittedName>
        <fullName evidence="2">Uncharacterized protein</fullName>
    </submittedName>
</protein>
<feature type="non-terminal residue" evidence="2">
    <location>
        <position position="1"/>
    </location>
</feature>
<proteinExistence type="predicted"/>
<keyword evidence="1" id="KW-0812">Transmembrane</keyword>
<keyword evidence="1" id="KW-1133">Transmembrane helix</keyword>
<dbReference type="EMBL" id="UINC01092702">
    <property type="protein sequence ID" value="SVC46508.1"/>
    <property type="molecule type" value="Genomic_DNA"/>
</dbReference>
<feature type="non-terminal residue" evidence="2">
    <location>
        <position position="355"/>
    </location>
</feature>
<organism evidence="2">
    <name type="scientific">marine metagenome</name>
    <dbReference type="NCBI Taxonomy" id="408172"/>
    <lineage>
        <taxon>unclassified sequences</taxon>
        <taxon>metagenomes</taxon>
        <taxon>ecological metagenomes</taxon>
    </lineage>
</organism>
<accession>A0A382MD88</accession>
<dbReference type="NCBIfam" id="TIGR04372">
    <property type="entry name" value="glycosyl_04372"/>
    <property type="match status" value="1"/>
</dbReference>
<dbReference type="InterPro" id="IPR030808">
    <property type="entry name" value="Glycosyl_04372"/>
</dbReference>
<feature type="transmembrane region" description="Helical" evidence="1">
    <location>
        <begin position="12"/>
        <end position="29"/>
    </location>
</feature>
<keyword evidence="1" id="KW-0472">Membrane</keyword>
<sequence length="355" mass="42388">VINPKIWKRLWRVINSFWAIPSLAFLFIISKFTKLRIIRLSSDRIGHFLTESMHSYFLLKDKSPDETVLFWFPEPTTNSFWSKVVKRNLPIYQWINHLFYWNVRLGLNLTLFQTYLNVFEPPTVIYKRQTGFNFLPDEDNFAKNWLIKKGWKEGEPFVCLLVRDSKYLDTLYSKWDWTYHSYRDSNIDDYLPAIKWLLEKEVWIIRMGKEMHKQVSIENKRLIDYPFCEDQDDLMDVWLFANCSLCISTLCGADFISDVYRRPLLLINFLPLVDLISWSNAMHAPKKLIWADTGKELTLIEHLRNSFHLTQQYDEAGINVKNLTPDEICQIVEECWSNLEGDNQIHFSKNQGDFW</sequence>
<name>A0A382MD88_9ZZZZ</name>
<evidence type="ECO:0000256" key="1">
    <source>
        <dbReference type="SAM" id="Phobius"/>
    </source>
</evidence>
<reference evidence="2" key="1">
    <citation type="submission" date="2018-05" db="EMBL/GenBank/DDBJ databases">
        <authorList>
            <person name="Lanie J.A."/>
            <person name="Ng W.-L."/>
            <person name="Kazmierczak K.M."/>
            <person name="Andrzejewski T.M."/>
            <person name="Davidsen T.M."/>
            <person name="Wayne K.J."/>
            <person name="Tettelin H."/>
            <person name="Glass J.I."/>
            <person name="Rusch D."/>
            <person name="Podicherti R."/>
            <person name="Tsui H.-C.T."/>
            <person name="Winkler M.E."/>
        </authorList>
    </citation>
    <scope>NUCLEOTIDE SEQUENCE</scope>
</reference>
<gene>
    <name evidence="2" type="ORF">METZ01_LOCUS299362</name>
</gene>
<dbReference type="AlphaFoldDB" id="A0A382MD88"/>